<dbReference type="InterPro" id="IPR004838">
    <property type="entry name" value="NHTrfase_class1_PyrdxlP-BS"/>
</dbReference>
<comment type="similarity">
    <text evidence="2">Belongs to the class-I pyridoxal-phosphate-dependent aminotransferase family.</text>
</comment>
<dbReference type="InterPro" id="IPR029044">
    <property type="entry name" value="Nucleotide-diphossugar_trans"/>
</dbReference>
<feature type="domain" description="MobA-like NTP transferase" evidence="4">
    <location>
        <begin position="4"/>
        <end position="132"/>
    </location>
</feature>
<dbReference type="InterPro" id="IPR015421">
    <property type="entry name" value="PyrdxlP-dep_Trfase_major"/>
</dbReference>
<dbReference type="InterPro" id="IPR025877">
    <property type="entry name" value="MobA-like_NTP_Trfase"/>
</dbReference>
<keyword evidence="2" id="KW-0808">Transferase</keyword>
<dbReference type="SUPFAM" id="SSF53448">
    <property type="entry name" value="Nucleotide-diphospho-sugar transferases"/>
    <property type="match status" value="1"/>
</dbReference>
<dbReference type="GO" id="GO:0016779">
    <property type="term" value="F:nucleotidyltransferase activity"/>
    <property type="evidence" value="ECO:0007669"/>
    <property type="project" value="UniProtKB-ARBA"/>
</dbReference>
<dbReference type="Pfam" id="PF00155">
    <property type="entry name" value="Aminotran_1_2"/>
    <property type="match status" value="1"/>
</dbReference>
<dbReference type="InterPro" id="IPR015422">
    <property type="entry name" value="PyrdxlP-dep_Trfase_small"/>
</dbReference>
<evidence type="ECO:0000256" key="1">
    <source>
        <dbReference type="ARBA" id="ARBA00022842"/>
    </source>
</evidence>
<dbReference type="OrthoDB" id="9788272at2"/>
<protein>
    <recommendedName>
        <fullName evidence="2">Aminotransferase</fullName>
        <ecNumber evidence="2">2.6.1.-</ecNumber>
    </recommendedName>
</protein>
<evidence type="ECO:0000313" key="6">
    <source>
        <dbReference type="Proteomes" id="UP000255125"/>
    </source>
</evidence>
<reference evidence="5 6" key="1">
    <citation type="submission" date="2018-06" db="EMBL/GenBank/DDBJ databases">
        <authorList>
            <consortium name="Pathogen Informatics"/>
            <person name="Doyle S."/>
        </authorList>
    </citation>
    <scope>NUCLEOTIDE SEQUENCE [LARGE SCALE GENOMIC DNA]</scope>
    <source>
        <strain evidence="5 6">NCTC10392</strain>
    </source>
</reference>
<dbReference type="GO" id="GO:0008483">
    <property type="term" value="F:transaminase activity"/>
    <property type="evidence" value="ECO:0007669"/>
    <property type="project" value="UniProtKB-KW"/>
</dbReference>
<dbReference type="AlphaFoldDB" id="A0A379I941"/>
<dbReference type="SUPFAM" id="SSF53383">
    <property type="entry name" value="PLP-dependent transferases"/>
    <property type="match status" value="1"/>
</dbReference>
<evidence type="ECO:0000313" key="5">
    <source>
        <dbReference type="EMBL" id="SUD29318.1"/>
    </source>
</evidence>
<evidence type="ECO:0000259" key="3">
    <source>
        <dbReference type="Pfam" id="PF00155"/>
    </source>
</evidence>
<keyword evidence="1" id="KW-0460">Magnesium</keyword>
<dbReference type="Gene3D" id="3.90.1150.10">
    <property type="entry name" value="Aspartate Aminotransferase, domain 1"/>
    <property type="match status" value="1"/>
</dbReference>
<dbReference type="GO" id="GO:0016829">
    <property type="term" value="F:lyase activity"/>
    <property type="evidence" value="ECO:0007669"/>
    <property type="project" value="UniProtKB-KW"/>
</dbReference>
<accession>A0A379I941</accession>
<proteinExistence type="inferred from homology"/>
<dbReference type="Proteomes" id="UP000255125">
    <property type="component" value="Unassembled WGS sequence"/>
</dbReference>
<dbReference type="CDD" id="cd00609">
    <property type="entry name" value="AAT_like"/>
    <property type="match status" value="1"/>
</dbReference>
<keyword evidence="2" id="KW-0032">Aminotransferase</keyword>
<name>A0A379I941_PSEFL</name>
<dbReference type="RefSeq" id="WP_080727747.1">
    <property type="nucleotide sequence ID" value="NZ_CP008896.1"/>
</dbReference>
<sequence>MKKAIVLAAGMGSRLGRASDSIPKPLTEVNGLSILANALNILVEAGYQEVVVVIGYKGLKIRTFVAALELPVTVRFIENAEWATTNNLYSLYLACDELAGEAGVTLLEGDIFFRASVISALDAHSGRDCLAVVSPLTPLMEGTFAEVDAHGLIRQFGSSKADDHLTADRPLKTANIYYLSADFCKNYLIGELERNVKDNRVNDYYEVTFKTACAQGMGFKVIEVDPGTWIEIDNLYDLRIASYQFSEHKHALLSSQHGGYWRFPVTDHALIYNLHFPPAGLKKLMVDRFADIALNYPASAGASLPLLSDFLGVPTENLVIANGVSEIIRLLPRLVSGKVLVFEPSFNEFANAFPVERVTTVRLTAKNQFALDIEHTLRVVEQQRPDAIVLVTPNNPTGGLIPKDTILELYARTQDQAPYLIVDESFLDFAGDGCDQSVLHDLLAFPRIIVLRSMSKTFGIGGLRLGYAASADQGWLDALRKELPIWNINGFAEEFMLNLPQYRKEYAASCTQVRHETDDLVMQLREIEALEVFATASNFVLCRLRPGYPSALELAALLVDDFSIFIKECSGKVMDDADRYLRISSRNREQNGRLIDALKHVLLLDDYTPAVRASVRLTCTTPSQDAAFSE</sequence>
<comment type="cofactor">
    <cofactor evidence="2">
        <name>pyridoxal 5'-phosphate</name>
        <dbReference type="ChEBI" id="CHEBI:597326"/>
    </cofactor>
</comment>
<dbReference type="GO" id="GO:0030170">
    <property type="term" value="F:pyridoxal phosphate binding"/>
    <property type="evidence" value="ECO:0007669"/>
    <property type="project" value="InterPro"/>
</dbReference>
<keyword evidence="5" id="KW-0456">Lyase</keyword>
<dbReference type="EMBL" id="UGUS01000002">
    <property type="protein sequence ID" value="SUD29318.1"/>
    <property type="molecule type" value="Genomic_DNA"/>
</dbReference>
<dbReference type="Gene3D" id="3.90.550.10">
    <property type="entry name" value="Spore Coat Polysaccharide Biosynthesis Protein SpsA, Chain A"/>
    <property type="match status" value="1"/>
</dbReference>
<dbReference type="InterPro" id="IPR004839">
    <property type="entry name" value="Aminotransferase_I/II_large"/>
</dbReference>
<evidence type="ECO:0000259" key="4">
    <source>
        <dbReference type="Pfam" id="PF12804"/>
    </source>
</evidence>
<gene>
    <name evidence="5" type="primary">cobD_1</name>
    <name evidence="5" type="ORF">NCTC10392_01250</name>
</gene>
<dbReference type="InterPro" id="IPR015424">
    <property type="entry name" value="PyrdxlP-dep_Trfase"/>
</dbReference>
<dbReference type="PANTHER" id="PTHR42885">
    <property type="entry name" value="HISTIDINOL-PHOSPHATE AMINOTRANSFERASE-RELATED"/>
    <property type="match status" value="1"/>
</dbReference>
<dbReference type="Gene3D" id="3.40.640.10">
    <property type="entry name" value="Type I PLP-dependent aspartate aminotransferase-like (Major domain)"/>
    <property type="match status" value="1"/>
</dbReference>
<dbReference type="CDD" id="cd02523">
    <property type="entry name" value="PC_cytidylyltransferase"/>
    <property type="match status" value="1"/>
</dbReference>
<dbReference type="EC" id="2.6.1.-" evidence="2"/>
<organism evidence="5 6">
    <name type="scientific">Pseudomonas fluorescens</name>
    <dbReference type="NCBI Taxonomy" id="294"/>
    <lineage>
        <taxon>Bacteria</taxon>
        <taxon>Pseudomonadati</taxon>
        <taxon>Pseudomonadota</taxon>
        <taxon>Gammaproteobacteria</taxon>
        <taxon>Pseudomonadales</taxon>
        <taxon>Pseudomonadaceae</taxon>
        <taxon>Pseudomonas</taxon>
    </lineage>
</organism>
<dbReference type="PROSITE" id="PS00105">
    <property type="entry name" value="AA_TRANSFER_CLASS_1"/>
    <property type="match status" value="1"/>
</dbReference>
<evidence type="ECO:0000256" key="2">
    <source>
        <dbReference type="RuleBase" id="RU000481"/>
    </source>
</evidence>
<dbReference type="Pfam" id="PF12804">
    <property type="entry name" value="NTP_transf_3"/>
    <property type="match status" value="1"/>
</dbReference>
<feature type="domain" description="Aminotransferase class I/classII large" evidence="3">
    <location>
        <begin position="309"/>
        <end position="598"/>
    </location>
</feature>